<protein>
    <submittedName>
        <fullName evidence="2">MSMEG_0567/Sll0786 family nitrogen starvation N-acetyltransferase</fullName>
    </submittedName>
</protein>
<comment type="caution">
    <text evidence="2">The sequence shown here is derived from an EMBL/GenBank/DDBJ whole genome shotgun (WGS) entry which is preliminary data.</text>
</comment>
<name>A0AAW9Q4M9_9BURK</name>
<dbReference type="RefSeq" id="WP_332287337.1">
    <property type="nucleotide sequence ID" value="NZ_JAZIBG010000003.1"/>
</dbReference>
<gene>
    <name evidence="2" type="ORF">V4F39_00875</name>
</gene>
<proteinExistence type="predicted"/>
<dbReference type="NCBIfam" id="TIGR04045">
    <property type="entry name" value="MSMEG_0567_GNAT"/>
    <property type="match status" value="1"/>
</dbReference>
<dbReference type="InterPro" id="IPR024035">
    <property type="entry name" value="MSMEG_0567_GNAT"/>
</dbReference>
<sequence>MSAAASPVAWAFEPLDVPAFVACEFRVKWAAGDWERGEAMALRRAVFCEEQGVFEGDDLDAIDPQAQTLVALSQMGGMPDQVVGTVRIHQAEPGLWWGSRLAVHAAFRHHGRIGATLIQLAVASAHARGCRVFLAHVQQQNVPLFERLHWQALKEETLHGRPHMLMQADLSHYPPCLDVYTGYVSRSGAGRRPA</sequence>
<dbReference type="CDD" id="cd04301">
    <property type="entry name" value="NAT_SF"/>
    <property type="match status" value="1"/>
</dbReference>
<dbReference type="InterPro" id="IPR000182">
    <property type="entry name" value="GNAT_dom"/>
</dbReference>
<evidence type="ECO:0000313" key="3">
    <source>
        <dbReference type="Proteomes" id="UP001336250"/>
    </source>
</evidence>
<dbReference type="GO" id="GO:0016747">
    <property type="term" value="F:acyltransferase activity, transferring groups other than amino-acyl groups"/>
    <property type="evidence" value="ECO:0007669"/>
    <property type="project" value="InterPro"/>
</dbReference>
<organism evidence="2 3">
    <name type="scientific">Aquincola agrisoli</name>
    <dbReference type="NCBI Taxonomy" id="3119538"/>
    <lineage>
        <taxon>Bacteria</taxon>
        <taxon>Pseudomonadati</taxon>
        <taxon>Pseudomonadota</taxon>
        <taxon>Betaproteobacteria</taxon>
        <taxon>Burkholderiales</taxon>
        <taxon>Sphaerotilaceae</taxon>
        <taxon>Aquincola</taxon>
    </lineage>
</organism>
<accession>A0AAW9Q4M9</accession>
<feature type="domain" description="N-acetyltransferase" evidence="1">
    <location>
        <begin position="23"/>
        <end position="180"/>
    </location>
</feature>
<dbReference type="EMBL" id="JAZIBG010000003">
    <property type="protein sequence ID" value="MEF7612441.1"/>
    <property type="molecule type" value="Genomic_DNA"/>
</dbReference>
<dbReference type="Gene3D" id="3.40.630.30">
    <property type="match status" value="1"/>
</dbReference>
<evidence type="ECO:0000259" key="1">
    <source>
        <dbReference type="PROSITE" id="PS51186"/>
    </source>
</evidence>
<reference evidence="2 3" key="1">
    <citation type="submission" date="2024-02" db="EMBL/GenBank/DDBJ databases">
        <title>Genome sequence of Aquincola sp. MAHUQ-54.</title>
        <authorList>
            <person name="Huq M.A."/>
        </authorList>
    </citation>
    <scope>NUCLEOTIDE SEQUENCE [LARGE SCALE GENOMIC DNA]</scope>
    <source>
        <strain evidence="2 3">MAHUQ-54</strain>
    </source>
</reference>
<dbReference type="SUPFAM" id="SSF55729">
    <property type="entry name" value="Acyl-CoA N-acyltransferases (Nat)"/>
    <property type="match status" value="1"/>
</dbReference>
<dbReference type="InterPro" id="IPR016181">
    <property type="entry name" value="Acyl_CoA_acyltransferase"/>
</dbReference>
<dbReference type="PROSITE" id="PS51186">
    <property type="entry name" value="GNAT"/>
    <property type="match status" value="1"/>
</dbReference>
<dbReference type="AlphaFoldDB" id="A0AAW9Q4M9"/>
<dbReference type="Proteomes" id="UP001336250">
    <property type="component" value="Unassembled WGS sequence"/>
</dbReference>
<evidence type="ECO:0000313" key="2">
    <source>
        <dbReference type="EMBL" id="MEF7612441.1"/>
    </source>
</evidence>
<keyword evidence="3" id="KW-1185">Reference proteome</keyword>
<dbReference type="Pfam" id="PF00583">
    <property type="entry name" value="Acetyltransf_1"/>
    <property type="match status" value="1"/>
</dbReference>